<protein>
    <recommendedName>
        <fullName evidence="3">phosphopyruvate hydratase</fullName>
        <ecNumber evidence="3">4.2.1.11</ecNumber>
    </recommendedName>
    <alternativeName>
        <fullName evidence="6">2-phospho-D-glycerate hydro-lyase</fullName>
    </alternativeName>
    <alternativeName>
        <fullName evidence="7">2-phosphoglycerate dehydratase</fullName>
    </alternativeName>
</protein>
<evidence type="ECO:0000259" key="8">
    <source>
        <dbReference type="SMART" id="SM01192"/>
    </source>
</evidence>
<dbReference type="InterPro" id="IPR000941">
    <property type="entry name" value="Enolase"/>
</dbReference>
<evidence type="ECO:0000256" key="7">
    <source>
        <dbReference type="ARBA" id="ARBA00032132"/>
    </source>
</evidence>
<dbReference type="Proteomes" id="UP000001075">
    <property type="component" value="Unassembled WGS sequence"/>
</dbReference>
<dbReference type="UniPathway" id="UPA00109">
    <property type="reaction ID" value="UER00187"/>
</dbReference>
<evidence type="ECO:0000313" key="11">
    <source>
        <dbReference type="Proteomes" id="UP000001075"/>
    </source>
</evidence>
<evidence type="ECO:0000256" key="1">
    <source>
        <dbReference type="ARBA" id="ARBA00005031"/>
    </source>
</evidence>
<keyword evidence="5" id="KW-0456">Lyase</keyword>
<dbReference type="EMBL" id="JH001034">
    <property type="protein sequence ID" value="EGW13634.1"/>
    <property type="molecule type" value="Genomic_DNA"/>
</dbReference>
<evidence type="ECO:0000256" key="6">
    <source>
        <dbReference type="ARBA" id="ARBA00031125"/>
    </source>
</evidence>
<dbReference type="EC" id="4.2.1.11" evidence="3"/>
<keyword evidence="4" id="KW-0324">Glycolysis</keyword>
<dbReference type="GO" id="GO:0006096">
    <property type="term" value="P:glycolytic process"/>
    <property type="evidence" value="ECO:0007669"/>
    <property type="project" value="UniProtKB-UniPathway"/>
</dbReference>
<evidence type="ECO:0000256" key="4">
    <source>
        <dbReference type="ARBA" id="ARBA00023152"/>
    </source>
</evidence>
<dbReference type="PRINTS" id="PR00148">
    <property type="entry name" value="ENOLASE"/>
</dbReference>
<dbReference type="SMART" id="SM01192">
    <property type="entry name" value="Enolase_C"/>
    <property type="match status" value="1"/>
</dbReference>
<reference evidence="11" key="1">
    <citation type="journal article" date="2011" name="Nat. Biotechnol.">
        <title>The genomic sequence of the Chinese hamster ovary (CHO)-K1 cell line.</title>
        <authorList>
            <person name="Xu X."/>
            <person name="Nagarajan H."/>
            <person name="Lewis N.E."/>
            <person name="Pan S."/>
            <person name="Cai Z."/>
            <person name="Liu X."/>
            <person name="Chen W."/>
            <person name="Xie M."/>
            <person name="Wang W."/>
            <person name="Hammond S."/>
            <person name="Andersen M.R."/>
            <person name="Neff N."/>
            <person name="Passarelli B."/>
            <person name="Koh W."/>
            <person name="Fan H.C."/>
            <person name="Wang J."/>
            <person name="Gui Y."/>
            <person name="Lee K.H."/>
            <person name="Betenbaugh M.J."/>
            <person name="Quake S.R."/>
            <person name="Famili I."/>
            <person name="Palsson B.O."/>
            <person name="Wang J."/>
        </authorList>
    </citation>
    <scope>NUCLEOTIDE SEQUENCE [LARGE SCALE GENOMIC DNA]</scope>
    <source>
        <strain evidence="11">CHO K1 cell line</strain>
    </source>
</reference>
<comment type="similarity">
    <text evidence="2">Belongs to the enolase family.</text>
</comment>
<dbReference type="GO" id="GO:0004634">
    <property type="term" value="F:phosphopyruvate hydratase activity"/>
    <property type="evidence" value="ECO:0007669"/>
    <property type="project" value="UniProtKB-EC"/>
</dbReference>
<dbReference type="EMBL" id="JH001034">
    <property type="protein sequence ID" value="EGW13633.1"/>
    <property type="molecule type" value="Genomic_DNA"/>
</dbReference>
<evidence type="ECO:0000313" key="9">
    <source>
        <dbReference type="EMBL" id="EGW13633.1"/>
    </source>
</evidence>
<dbReference type="PANTHER" id="PTHR11902">
    <property type="entry name" value="ENOLASE"/>
    <property type="match status" value="1"/>
</dbReference>
<organism evidence="9 11">
    <name type="scientific">Cricetulus griseus</name>
    <name type="common">Chinese hamster</name>
    <name type="synonym">Cricetulus barabensis griseus</name>
    <dbReference type="NCBI Taxonomy" id="10029"/>
    <lineage>
        <taxon>Eukaryota</taxon>
        <taxon>Metazoa</taxon>
        <taxon>Chordata</taxon>
        <taxon>Craniata</taxon>
        <taxon>Vertebrata</taxon>
        <taxon>Euteleostomi</taxon>
        <taxon>Mammalia</taxon>
        <taxon>Eutheria</taxon>
        <taxon>Euarchontoglires</taxon>
        <taxon>Glires</taxon>
        <taxon>Rodentia</taxon>
        <taxon>Myomorpha</taxon>
        <taxon>Muroidea</taxon>
        <taxon>Cricetidae</taxon>
        <taxon>Cricetinae</taxon>
        <taxon>Cricetulus</taxon>
    </lineage>
</organism>
<evidence type="ECO:0000256" key="5">
    <source>
        <dbReference type="ARBA" id="ARBA00023239"/>
    </source>
</evidence>
<dbReference type="SUPFAM" id="SSF51604">
    <property type="entry name" value="Enolase C-terminal domain-like"/>
    <property type="match status" value="1"/>
</dbReference>
<proteinExistence type="inferred from homology"/>
<dbReference type="InterPro" id="IPR036849">
    <property type="entry name" value="Enolase-like_C_sf"/>
</dbReference>
<evidence type="ECO:0000256" key="2">
    <source>
        <dbReference type="ARBA" id="ARBA00009604"/>
    </source>
</evidence>
<sequence length="139" mass="15453">MRIGAEVYHNLKNVIKEKYGKDATNVGDKGGFTPNILENKALELLKNAIGKAGYTDQVITPEQLADLYKSFIQEYPVVFIEDPFDQDDWEAWKNFTASADIQVVGDDLTVTNPKRIAKAVSEKSCNCLLLKVNQIGSVT</sequence>
<dbReference type="STRING" id="10029.G3I0W1"/>
<evidence type="ECO:0000313" key="10">
    <source>
        <dbReference type="EMBL" id="EGW13634.1"/>
    </source>
</evidence>
<dbReference type="Gene3D" id="3.20.20.120">
    <property type="entry name" value="Enolase-like C-terminal domain"/>
    <property type="match status" value="2"/>
</dbReference>
<feature type="domain" description="Enolase C-terminal TIM barrel" evidence="8">
    <location>
        <begin position="1"/>
        <end position="139"/>
    </location>
</feature>
<dbReference type="GO" id="GO:0000287">
    <property type="term" value="F:magnesium ion binding"/>
    <property type="evidence" value="ECO:0007669"/>
    <property type="project" value="InterPro"/>
</dbReference>
<accession>G3I0W1</accession>
<name>G3I0W1_CRIGR</name>
<dbReference type="InterPro" id="IPR020810">
    <property type="entry name" value="Enolase_C"/>
</dbReference>
<dbReference type="GO" id="GO:0000015">
    <property type="term" value="C:phosphopyruvate hydratase complex"/>
    <property type="evidence" value="ECO:0007669"/>
    <property type="project" value="InterPro"/>
</dbReference>
<dbReference type="PANTHER" id="PTHR11902:SF1">
    <property type="entry name" value="ENOLASE"/>
    <property type="match status" value="1"/>
</dbReference>
<gene>
    <name evidence="9" type="ORF">I79_017003</name>
    <name evidence="10" type="ORF">I79_017004</name>
</gene>
<reference evidence="9" key="2">
    <citation type="submission" date="2011-08" db="EMBL/GenBank/DDBJ databases">
        <title>The genomic sequence of the Chinese hamster ovary CHO-K1 cell line.</title>
        <authorList>
            <person name="Xu X."/>
            <person name="Nagarajan H."/>
            <person name="Lewis N.E."/>
            <person name="Pan S."/>
            <person name="Cai Z."/>
            <person name="Liu X."/>
            <person name="Chen W."/>
            <person name="Xie M."/>
            <person name="Wang W."/>
            <person name="Hammond S."/>
            <person name="Andersen M.R."/>
            <person name="Neff N."/>
            <person name="Passarelli B."/>
            <person name="Koh W."/>
            <person name="Fan C.H."/>
            <person name="Wang J."/>
            <person name="Gui Y."/>
            <person name="Lee K.H."/>
            <person name="Betenbaugh M.J."/>
            <person name="Quake S.R."/>
            <person name="Famili I."/>
            <person name="Palsson B.O."/>
            <person name="Wang J."/>
        </authorList>
    </citation>
    <scope>NUCLEOTIDE SEQUENCE</scope>
</reference>
<dbReference type="Pfam" id="PF00113">
    <property type="entry name" value="Enolase_C"/>
    <property type="match status" value="1"/>
</dbReference>
<evidence type="ECO:0000256" key="3">
    <source>
        <dbReference type="ARBA" id="ARBA00012058"/>
    </source>
</evidence>
<comment type="pathway">
    <text evidence="1">Carbohydrate degradation; glycolysis; pyruvate from D-glyceraldehyde 3-phosphate: step 4/5.</text>
</comment>
<dbReference type="AlphaFoldDB" id="G3I0W1"/>